<feature type="transmembrane region" description="Helical" evidence="1">
    <location>
        <begin position="79"/>
        <end position="97"/>
    </location>
</feature>
<gene>
    <name evidence="2" type="ORF">FHS22_002595</name>
</gene>
<dbReference type="AlphaFoldDB" id="A0A841D7A6"/>
<protein>
    <submittedName>
        <fullName evidence="2">Cytochrome c biogenesis protein CcdA</fullName>
    </submittedName>
</protein>
<dbReference type="RefSeq" id="WP_184941379.1">
    <property type="nucleotide sequence ID" value="NZ_BAAAWZ010000004.1"/>
</dbReference>
<dbReference type="EMBL" id="JACHJJ010000007">
    <property type="protein sequence ID" value="MBB5963316.1"/>
    <property type="molecule type" value="Genomic_DNA"/>
</dbReference>
<feature type="transmembrane region" description="Helical" evidence="1">
    <location>
        <begin position="151"/>
        <end position="178"/>
    </location>
</feature>
<dbReference type="InterPro" id="IPR021315">
    <property type="entry name" value="Gap/Sap"/>
</dbReference>
<keyword evidence="1" id="KW-1133">Transmembrane helix</keyword>
<evidence type="ECO:0000256" key="1">
    <source>
        <dbReference type="SAM" id="Phobius"/>
    </source>
</evidence>
<evidence type="ECO:0000313" key="3">
    <source>
        <dbReference type="Proteomes" id="UP000562352"/>
    </source>
</evidence>
<evidence type="ECO:0000313" key="2">
    <source>
        <dbReference type="EMBL" id="MBB5963316.1"/>
    </source>
</evidence>
<organism evidence="2 3">
    <name type="scientific">Planomonospora venezuelensis</name>
    <dbReference type="NCBI Taxonomy" id="1999"/>
    <lineage>
        <taxon>Bacteria</taxon>
        <taxon>Bacillati</taxon>
        <taxon>Actinomycetota</taxon>
        <taxon>Actinomycetes</taxon>
        <taxon>Streptosporangiales</taxon>
        <taxon>Streptosporangiaceae</taxon>
        <taxon>Planomonospora</taxon>
    </lineage>
</organism>
<feature type="transmembrane region" description="Helical" evidence="1">
    <location>
        <begin position="117"/>
        <end position="139"/>
    </location>
</feature>
<dbReference type="Proteomes" id="UP000562352">
    <property type="component" value="Unassembled WGS sequence"/>
</dbReference>
<feature type="transmembrane region" description="Helical" evidence="1">
    <location>
        <begin position="198"/>
        <end position="217"/>
    </location>
</feature>
<proteinExistence type="predicted"/>
<name>A0A841D7A6_PLAVE</name>
<reference evidence="2 3" key="1">
    <citation type="submission" date="2020-08" db="EMBL/GenBank/DDBJ databases">
        <title>Genomic Encyclopedia of Type Strains, Phase III (KMG-III): the genomes of soil and plant-associated and newly described type strains.</title>
        <authorList>
            <person name="Whitman W."/>
        </authorList>
    </citation>
    <scope>NUCLEOTIDE SEQUENCE [LARGE SCALE GENOMIC DNA]</scope>
    <source>
        <strain evidence="2 3">CECT 3303</strain>
    </source>
</reference>
<keyword evidence="3" id="KW-1185">Reference proteome</keyword>
<accession>A0A841D7A6</accession>
<sequence>MSVGLLLGLAALALVDSTSFGTLGVPLVLLLTGGRGTTGRLLVYLAAIAGFYFLVGVGLMLGLDALLTTFHDALHSRTASWVQLAAGVGLSALSWRFDSKKRDYKPLWEPRPGGRGAMLLLALTAGVVEVATMVPYLAAIGLLTKAGLPSALWLPVLAAYVAVMVLPALALMGVRAVAGGRLESRLERLRAWLLKNSASAVGWAMGIVGVMLALDAVSHLQR</sequence>
<dbReference type="Pfam" id="PF11139">
    <property type="entry name" value="SfLAP"/>
    <property type="match status" value="1"/>
</dbReference>
<feature type="transmembrane region" description="Helical" evidence="1">
    <location>
        <begin position="41"/>
        <end position="67"/>
    </location>
</feature>
<keyword evidence="1" id="KW-0472">Membrane</keyword>
<comment type="caution">
    <text evidence="2">The sequence shown here is derived from an EMBL/GenBank/DDBJ whole genome shotgun (WGS) entry which is preliminary data.</text>
</comment>
<keyword evidence="1" id="KW-0812">Transmembrane</keyword>